<dbReference type="EMBL" id="JANVFS010000002">
    <property type="protein sequence ID" value="KAJ4494552.1"/>
    <property type="molecule type" value="Genomic_DNA"/>
</dbReference>
<organism evidence="1 2">
    <name type="scientific">Lentinula lateritia</name>
    <dbReference type="NCBI Taxonomy" id="40482"/>
    <lineage>
        <taxon>Eukaryota</taxon>
        <taxon>Fungi</taxon>
        <taxon>Dikarya</taxon>
        <taxon>Basidiomycota</taxon>
        <taxon>Agaricomycotina</taxon>
        <taxon>Agaricomycetes</taxon>
        <taxon>Agaricomycetidae</taxon>
        <taxon>Agaricales</taxon>
        <taxon>Marasmiineae</taxon>
        <taxon>Omphalotaceae</taxon>
        <taxon>Lentinula</taxon>
    </lineage>
</organism>
<evidence type="ECO:0000313" key="1">
    <source>
        <dbReference type="EMBL" id="KAJ4494552.1"/>
    </source>
</evidence>
<dbReference type="AlphaFoldDB" id="A0A9W9AZJ9"/>
<reference evidence="1" key="1">
    <citation type="submission" date="2022-08" db="EMBL/GenBank/DDBJ databases">
        <authorList>
            <consortium name="DOE Joint Genome Institute"/>
            <person name="Min B."/>
            <person name="Riley R."/>
            <person name="Sierra-Patev S."/>
            <person name="Naranjo-Ortiz M."/>
            <person name="Looney B."/>
            <person name="Konkel Z."/>
            <person name="Slot J.C."/>
            <person name="Sakamoto Y."/>
            <person name="Steenwyk J.L."/>
            <person name="Rokas A."/>
            <person name="Carro J."/>
            <person name="Camarero S."/>
            <person name="Ferreira P."/>
            <person name="Molpeceres G."/>
            <person name="Ruiz-Duenas F.J."/>
            <person name="Serrano A."/>
            <person name="Henrissat B."/>
            <person name="Drula E."/>
            <person name="Hughes K.W."/>
            <person name="Mata J.L."/>
            <person name="Ishikawa N.K."/>
            <person name="Vargas-Isla R."/>
            <person name="Ushijima S."/>
            <person name="Smith C.A."/>
            <person name="Ahrendt S."/>
            <person name="Andreopoulos W."/>
            <person name="He G."/>
            <person name="Labutti K."/>
            <person name="Lipzen A."/>
            <person name="Ng V."/>
            <person name="Sandor L."/>
            <person name="Barry K."/>
            <person name="Martinez A.T."/>
            <person name="Xiao Y."/>
            <person name="Gibbons J.G."/>
            <person name="Terashima K."/>
            <person name="Hibbett D.S."/>
            <person name="Grigoriev I.V."/>
        </authorList>
    </citation>
    <scope>NUCLEOTIDE SEQUENCE</scope>
    <source>
        <strain evidence="1">Sp2 HRB7682 ss15</strain>
    </source>
</reference>
<protein>
    <submittedName>
        <fullName evidence="1">Uncharacterized protein</fullName>
    </submittedName>
</protein>
<accession>A0A9W9AZJ9</accession>
<name>A0A9W9AZJ9_9AGAR</name>
<feature type="non-terminal residue" evidence="1">
    <location>
        <position position="73"/>
    </location>
</feature>
<evidence type="ECO:0000313" key="2">
    <source>
        <dbReference type="Proteomes" id="UP001150238"/>
    </source>
</evidence>
<gene>
    <name evidence="1" type="ORF">C8J55DRAFT_496965</name>
</gene>
<proteinExistence type="predicted"/>
<reference evidence="1" key="2">
    <citation type="journal article" date="2023" name="Proc. Natl. Acad. Sci. U.S.A.">
        <title>A global phylogenomic analysis of the shiitake genus Lentinula.</title>
        <authorList>
            <person name="Sierra-Patev S."/>
            <person name="Min B."/>
            <person name="Naranjo-Ortiz M."/>
            <person name="Looney B."/>
            <person name="Konkel Z."/>
            <person name="Slot J.C."/>
            <person name="Sakamoto Y."/>
            <person name="Steenwyk J.L."/>
            <person name="Rokas A."/>
            <person name="Carro J."/>
            <person name="Camarero S."/>
            <person name="Ferreira P."/>
            <person name="Molpeceres G."/>
            <person name="Ruiz-Duenas F.J."/>
            <person name="Serrano A."/>
            <person name="Henrissat B."/>
            <person name="Drula E."/>
            <person name="Hughes K.W."/>
            <person name="Mata J.L."/>
            <person name="Ishikawa N.K."/>
            <person name="Vargas-Isla R."/>
            <person name="Ushijima S."/>
            <person name="Smith C.A."/>
            <person name="Donoghue J."/>
            <person name="Ahrendt S."/>
            <person name="Andreopoulos W."/>
            <person name="He G."/>
            <person name="LaButti K."/>
            <person name="Lipzen A."/>
            <person name="Ng V."/>
            <person name="Riley R."/>
            <person name="Sandor L."/>
            <person name="Barry K."/>
            <person name="Martinez A.T."/>
            <person name="Xiao Y."/>
            <person name="Gibbons J.G."/>
            <person name="Terashima K."/>
            <person name="Grigoriev I.V."/>
            <person name="Hibbett D."/>
        </authorList>
    </citation>
    <scope>NUCLEOTIDE SEQUENCE</scope>
    <source>
        <strain evidence="1">Sp2 HRB7682 ss15</strain>
    </source>
</reference>
<comment type="caution">
    <text evidence="1">The sequence shown here is derived from an EMBL/GenBank/DDBJ whole genome shotgun (WGS) entry which is preliminary data.</text>
</comment>
<dbReference type="Proteomes" id="UP001150238">
    <property type="component" value="Unassembled WGS sequence"/>
</dbReference>
<sequence length="73" mass="7918">SSLLYSHSPGTNGVTAVLLITSLLSHSTSALRHLVALARLHSVHDLIRGAIRGSTRWGALVLFEETRRLTQMA</sequence>